<reference evidence="2" key="1">
    <citation type="journal article" date="2013" name="Nat. Genet.">
        <title>The draft genomes of soft-shell turtle and green sea turtle yield insights into the development and evolution of the turtle-specific body plan.</title>
        <authorList>
            <person name="Wang Z."/>
            <person name="Pascual-Anaya J."/>
            <person name="Zadissa A."/>
            <person name="Li W."/>
            <person name="Niimura Y."/>
            <person name="Huang Z."/>
            <person name="Li C."/>
            <person name="White S."/>
            <person name="Xiong Z."/>
            <person name="Fang D."/>
            <person name="Wang B."/>
            <person name="Ming Y."/>
            <person name="Chen Y."/>
            <person name="Zheng Y."/>
            <person name="Kuraku S."/>
            <person name="Pignatelli M."/>
            <person name="Herrero J."/>
            <person name="Beal K."/>
            <person name="Nozawa M."/>
            <person name="Li Q."/>
            <person name="Wang J."/>
            <person name="Zhang H."/>
            <person name="Yu L."/>
            <person name="Shigenobu S."/>
            <person name="Wang J."/>
            <person name="Liu J."/>
            <person name="Flicek P."/>
            <person name="Searle S."/>
            <person name="Wang J."/>
            <person name="Kuratani S."/>
            <person name="Yin Y."/>
            <person name="Aken B."/>
            <person name="Zhang G."/>
            <person name="Irie N."/>
        </authorList>
    </citation>
    <scope>NUCLEOTIDE SEQUENCE [LARGE SCALE GENOMIC DNA]</scope>
</reference>
<proteinExistence type="predicted"/>
<dbReference type="EMBL" id="KB529689">
    <property type="protein sequence ID" value="EMP35120.1"/>
    <property type="molecule type" value="Genomic_DNA"/>
</dbReference>
<dbReference type="AlphaFoldDB" id="M7BHK7"/>
<organism evidence="1 2">
    <name type="scientific">Chelonia mydas</name>
    <name type="common">Green sea-turtle</name>
    <name type="synonym">Chelonia agassizi</name>
    <dbReference type="NCBI Taxonomy" id="8469"/>
    <lineage>
        <taxon>Eukaryota</taxon>
        <taxon>Metazoa</taxon>
        <taxon>Chordata</taxon>
        <taxon>Craniata</taxon>
        <taxon>Vertebrata</taxon>
        <taxon>Euteleostomi</taxon>
        <taxon>Archelosauria</taxon>
        <taxon>Testudinata</taxon>
        <taxon>Testudines</taxon>
        <taxon>Cryptodira</taxon>
        <taxon>Durocryptodira</taxon>
        <taxon>Americhelydia</taxon>
        <taxon>Chelonioidea</taxon>
        <taxon>Cheloniidae</taxon>
        <taxon>Chelonia</taxon>
    </lineage>
</organism>
<sequence>MKNQARWFGGSYRLINLAMCRSHEVSPLCRLPAQLLALSTLFGVSHHPPYPDGGPCGSHILDRLQHLSGPPGRAQVLGAQASHVLCPLPMHPSPEMDERKVWFLVSIQSLVSVETAGNWCCQKAELYQLESVREKAMRTKSGSLTVRFTDIQAVRDHGDQPQSFPELLPV</sequence>
<evidence type="ECO:0000313" key="1">
    <source>
        <dbReference type="EMBL" id="EMP35120.1"/>
    </source>
</evidence>
<gene>
    <name evidence="1" type="ORF">UY3_07700</name>
</gene>
<name>M7BHK7_CHEMY</name>
<dbReference type="Proteomes" id="UP000031443">
    <property type="component" value="Unassembled WGS sequence"/>
</dbReference>
<accession>M7BHK7</accession>
<keyword evidence="2" id="KW-1185">Reference proteome</keyword>
<protein>
    <submittedName>
        <fullName evidence="1">Uncharacterized protein</fullName>
    </submittedName>
</protein>
<evidence type="ECO:0000313" key="2">
    <source>
        <dbReference type="Proteomes" id="UP000031443"/>
    </source>
</evidence>